<proteinExistence type="predicted"/>
<reference evidence="2 3" key="1">
    <citation type="submission" date="2024-01" db="EMBL/GenBank/DDBJ databases">
        <title>Niabella digestum sp. nov., isolated from waste digestion system.</title>
        <authorList>
            <person name="Zhang L."/>
        </authorList>
    </citation>
    <scope>NUCLEOTIDE SEQUENCE [LARGE SCALE GENOMIC DNA]</scope>
    <source>
        <strain evidence="2 3">A18</strain>
    </source>
</reference>
<dbReference type="Proteomes" id="UP001357452">
    <property type="component" value="Unassembled WGS sequence"/>
</dbReference>
<evidence type="ECO:0000259" key="1">
    <source>
        <dbReference type="Pfam" id="PF22560"/>
    </source>
</evidence>
<keyword evidence="3" id="KW-1185">Reference proteome</keyword>
<dbReference type="InterPro" id="IPR054339">
    <property type="entry name" value="GMT_wHTH"/>
</dbReference>
<accession>A0ABU7RJ78</accession>
<dbReference type="NCBIfam" id="TIGR04474">
    <property type="entry name" value="tcm_partner"/>
    <property type="match status" value="1"/>
</dbReference>
<gene>
    <name evidence="2" type="primary">tcmP</name>
    <name evidence="2" type="ORF">V2H41_12285</name>
</gene>
<protein>
    <submittedName>
        <fullName evidence="2">Three-Cys-motif partner protein TcmP</fullName>
    </submittedName>
</protein>
<dbReference type="RefSeq" id="WP_330975455.1">
    <property type="nucleotide sequence ID" value="NZ_JAZGLY010000008.1"/>
</dbReference>
<sequence>MGNRDLHLKPFDSGTNAKLEIFEDYAQAWIPTFVMQSNRFPEIHIFDFFSGPGYDSENVPGSPIRILQKVNEQLGNILTNKTKIVLHFNEFEPKKKSQKKFNLLKENCEAFIADNPKFKYFLSVNYYNENAEQLFFKLLPQIQKFPSLVYLDQNGIKFISQEYLSELEKLNTTDFLYFVSSSYFKRLGGTDEFKKVLEFDMAELEREAYRNIHRLVLRKLKSQLPQNTQLKLFPFSIKKHANIYGIIFGSKNYAAVDKFLDIAWKRNSLNGEADFDIDEDSTKIQLDIFEGKKMTKIEKFQQEFEMNVIQGNIPDNKSALIYTYSCGHIPKHAVEIIRKLKKEGKIDYIGTTPALNYENVFRKRNSVNYTIKK</sequence>
<feature type="domain" description="GMT-like wHTH" evidence="1">
    <location>
        <begin position="278"/>
        <end position="352"/>
    </location>
</feature>
<evidence type="ECO:0000313" key="3">
    <source>
        <dbReference type="Proteomes" id="UP001357452"/>
    </source>
</evidence>
<dbReference type="EMBL" id="JAZGLY010000008">
    <property type="protein sequence ID" value="MEE6188051.1"/>
    <property type="molecule type" value="Genomic_DNA"/>
</dbReference>
<name>A0ABU7RJ78_9BACT</name>
<organism evidence="2 3">
    <name type="scientific">Niabella digestorum</name>
    <dbReference type="NCBI Taxonomy" id="3117701"/>
    <lineage>
        <taxon>Bacteria</taxon>
        <taxon>Pseudomonadati</taxon>
        <taxon>Bacteroidota</taxon>
        <taxon>Chitinophagia</taxon>
        <taxon>Chitinophagales</taxon>
        <taxon>Chitinophagaceae</taxon>
        <taxon>Niabella</taxon>
    </lineage>
</organism>
<comment type="caution">
    <text evidence="2">The sequence shown here is derived from an EMBL/GenBank/DDBJ whole genome shotgun (WGS) entry which is preliminary data.</text>
</comment>
<dbReference type="InterPro" id="IPR031009">
    <property type="entry name" value="Tcm_partner"/>
</dbReference>
<evidence type="ECO:0000313" key="2">
    <source>
        <dbReference type="EMBL" id="MEE6188051.1"/>
    </source>
</evidence>
<dbReference type="Pfam" id="PF22560">
    <property type="entry name" value="GMT-wHTH"/>
    <property type="match status" value="1"/>
</dbReference>